<dbReference type="InterPro" id="IPR003953">
    <property type="entry name" value="FAD-dep_OxRdtase_2_FAD-bd"/>
</dbReference>
<dbReference type="Pfam" id="PF00890">
    <property type="entry name" value="FAD_binding_2"/>
    <property type="match status" value="1"/>
</dbReference>
<sequence length="129" mass="14221">MLVYPTLHYQNGGIKINTDGATTVPGLFAAGECEGGVHGRNRLIGNSTLDLFVFGRRAGRAAAQYAKEAKQGSLTLEHVRQWQRELERIGIAESRPISPLLLPDYARRMPDYLPEYSRQVLAAGQVKLA</sequence>
<dbReference type="PANTHER" id="PTHR11632">
    <property type="entry name" value="SUCCINATE DEHYDROGENASE 2 FLAVOPROTEIN SUBUNIT"/>
    <property type="match status" value="1"/>
</dbReference>
<evidence type="ECO:0000313" key="4">
    <source>
        <dbReference type="EMBL" id="GAJ11369.1"/>
    </source>
</evidence>
<evidence type="ECO:0000256" key="1">
    <source>
        <dbReference type="ARBA" id="ARBA00022630"/>
    </source>
</evidence>
<dbReference type="EMBL" id="BARW01026976">
    <property type="protein sequence ID" value="GAJ11369.1"/>
    <property type="molecule type" value="Genomic_DNA"/>
</dbReference>
<comment type="caution">
    <text evidence="4">The sequence shown here is derived from an EMBL/GenBank/DDBJ whole genome shotgun (WGS) entry which is preliminary data.</text>
</comment>
<proteinExistence type="predicted"/>
<dbReference type="InterPro" id="IPR030664">
    <property type="entry name" value="SdhA/FrdA/AprA"/>
</dbReference>
<dbReference type="SUPFAM" id="SSF51905">
    <property type="entry name" value="FAD/NAD(P)-binding domain"/>
    <property type="match status" value="1"/>
</dbReference>
<keyword evidence="1" id="KW-0285">Flavoprotein</keyword>
<name>X1U1H4_9ZZZZ</name>
<dbReference type="InterPro" id="IPR036188">
    <property type="entry name" value="FAD/NAD-bd_sf"/>
</dbReference>
<evidence type="ECO:0000256" key="2">
    <source>
        <dbReference type="ARBA" id="ARBA00023002"/>
    </source>
</evidence>
<feature type="domain" description="FAD-dependent oxidoreductase 2 FAD-binding" evidence="3">
    <location>
        <begin position="3"/>
        <end position="47"/>
    </location>
</feature>
<dbReference type="Gene3D" id="3.50.50.60">
    <property type="entry name" value="FAD/NAD(P)-binding domain"/>
    <property type="match status" value="1"/>
</dbReference>
<protein>
    <recommendedName>
        <fullName evidence="3">FAD-dependent oxidoreductase 2 FAD-binding domain-containing protein</fullName>
    </recommendedName>
</protein>
<dbReference type="PANTHER" id="PTHR11632:SF51">
    <property type="entry name" value="SUCCINATE DEHYDROGENASE [UBIQUINONE] FLAVOPROTEIN SUBUNIT, MITOCHONDRIAL"/>
    <property type="match status" value="1"/>
</dbReference>
<reference evidence="4" key="1">
    <citation type="journal article" date="2014" name="Front. Microbiol.">
        <title>High frequency of phylogenetically diverse reductive dehalogenase-homologous genes in deep subseafloor sedimentary metagenomes.</title>
        <authorList>
            <person name="Kawai M."/>
            <person name="Futagami T."/>
            <person name="Toyoda A."/>
            <person name="Takaki Y."/>
            <person name="Nishi S."/>
            <person name="Hori S."/>
            <person name="Arai W."/>
            <person name="Tsubouchi T."/>
            <person name="Morono Y."/>
            <person name="Uchiyama I."/>
            <person name="Ito T."/>
            <person name="Fujiyama A."/>
            <person name="Inagaki F."/>
            <person name="Takami H."/>
        </authorList>
    </citation>
    <scope>NUCLEOTIDE SEQUENCE</scope>
    <source>
        <strain evidence="4">Expedition CK06-06</strain>
    </source>
</reference>
<dbReference type="GO" id="GO:0016491">
    <property type="term" value="F:oxidoreductase activity"/>
    <property type="evidence" value="ECO:0007669"/>
    <property type="project" value="UniProtKB-KW"/>
</dbReference>
<keyword evidence="2" id="KW-0560">Oxidoreductase</keyword>
<dbReference type="AlphaFoldDB" id="X1U1H4"/>
<organism evidence="4">
    <name type="scientific">marine sediment metagenome</name>
    <dbReference type="NCBI Taxonomy" id="412755"/>
    <lineage>
        <taxon>unclassified sequences</taxon>
        <taxon>metagenomes</taxon>
        <taxon>ecological metagenomes</taxon>
    </lineage>
</organism>
<accession>X1U1H4</accession>
<gene>
    <name evidence="4" type="ORF">S12H4_43876</name>
</gene>
<evidence type="ECO:0000259" key="3">
    <source>
        <dbReference type="Pfam" id="PF00890"/>
    </source>
</evidence>